<accession>A0A9W7A2B2</accession>
<protein>
    <submittedName>
        <fullName evidence="2">Uncharacterized protein</fullName>
    </submittedName>
</protein>
<reference evidence="2" key="1">
    <citation type="submission" date="2022-07" db="EMBL/GenBank/DDBJ databases">
        <title>Genome analysis of Parmales, a sister group of diatoms, reveals the evolutionary specialization of diatoms from phago-mixotrophs to photoautotrophs.</title>
        <authorList>
            <person name="Ban H."/>
            <person name="Sato S."/>
            <person name="Yoshikawa S."/>
            <person name="Kazumasa Y."/>
            <person name="Nakamura Y."/>
            <person name="Ichinomiya M."/>
            <person name="Saitoh K."/>
            <person name="Sato N."/>
            <person name="Blanc-Mathieu R."/>
            <person name="Endo H."/>
            <person name="Kuwata A."/>
            <person name="Ogata H."/>
        </authorList>
    </citation>
    <scope>NUCLEOTIDE SEQUENCE</scope>
</reference>
<evidence type="ECO:0000313" key="3">
    <source>
        <dbReference type="Proteomes" id="UP001165082"/>
    </source>
</evidence>
<dbReference type="Proteomes" id="UP001165082">
    <property type="component" value="Unassembled WGS sequence"/>
</dbReference>
<feature type="region of interest" description="Disordered" evidence="1">
    <location>
        <begin position="1"/>
        <end position="129"/>
    </location>
</feature>
<dbReference type="EMBL" id="BRXZ01001182">
    <property type="protein sequence ID" value="GMH64589.1"/>
    <property type="molecule type" value="Genomic_DNA"/>
</dbReference>
<feature type="non-terminal residue" evidence="2">
    <location>
        <position position="1"/>
    </location>
</feature>
<dbReference type="AlphaFoldDB" id="A0A9W7A2B2"/>
<name>A0A9W7A2B2_9STRA</name>
<evidence type="ECO:0000256" key="1">
    <source>
        <dbReference type="SAM" id="MobiDB-lite"/>
    </source>
</evidence>
<organism evidence="2 3">
    <name type="scientific">Triparma retinervis</name>
    <dbReference type="NCBI Taxonomy" id="2557542"/>
    <lineage>
        <taxon>Eukaryota</taxon>
        <taxon>Sar</taxon>
        <taxon>Stramenopiles</taxon>
        <taxon>Ochrophyta</taxon>
        <taxon>Bolidophyceae</taxon>
        <taxon>Parmales</taxon>
        <taxon>Triparmaceae</taxon>
        <taxon>Triparma</taxon>
    </lineage>
</organism>
<evidence type="ECO:0000313" key="2">
    <source>
        <dbReference type="EMBL" id="GMH64589.1"/>
    </source>
</evidence>
<gene>
    <name evidence="2" type="ORF">TrRE_jg3463</name>
</gene>
<proteinExistence type="predicted"/>
<feature type="compositionally biased region" description="Polar residues" evidence="1">
    <location>
        <begin position="33"/>
        <end position="45"/>
    </location>
</feature>
<keyword evidence="3" id="KW-1185">Reference proteome</keyword>
<comment type="caution">
    <text evidence="2">The sequence shown here is derived from an EMBL/GenBank/DDBJ whole genome shotgun (WGS) entry which is preliminary data.</text>
</comment>
<feature type="compositionally biased region" description="Basic and acidic residues" evidence="1">
    <location>
        <begin position="63"/>
        <end position="75"/>
    </location>
</feature>
<sequence length="129" mass="14402">MVSGPPPRGAPPGKGKPKKRQSAALLYKLQQKEGGSTPKNRPTTPESKDNGEVLKSADWGVTPERESYDSYRRGGDGNYDSDYEFGERAGGYTSSEDEGYGYRRRRSDSRYSDDASNSYENDESRYSPR</sequence>
<feature type="compositionally biased region" description="Pro residues" evidence="1">
    <location>
        <begin position="1"/>
        <end position="10"/>
    </location>
</feature>